<feature type="region of interest" description="Disordered" evidence="1">
    <location>
        <begin position="87"/>
        <end position="138"/>
    </location>
</feature>
<feature type="compositionally biased region" description="Polar residues" evidence="1">
    <location>
        <begin position="93"/>
        <end position="102"/>
    </location>
</feature>
<organism evidence="2 3">
    <name type="scientific">Vigna unguiculata</name>
    <name type="common">Cowpea</name>
    <dbReference type="NCBI Taxonomy" id="3917"/>
    <lineage>
        <taxon>Eukaryota</taxon>
        <taxon>Viridiplantae</taxon>
        <taxon>Streptophyta</taxon>
        <taxon>Embryophyta</taxon>
        <taxon>Tracheophyta</taxon>
        <taxon>Spermatophyta</taxon>
        <taxon>Magnoliopsida</taxon>
        <taxon>eudicotyledons</taxon>
        <taxon>Gunneridae</taxon>
        <taxon>Pentapetalae</taxon>
        <taxon>rosids</taxon>
        <taxon>fabids</taxon>
        <taxon>Fabales</taxon>
        <taxon>Fabaceae</taxon>
        <taxon>Papilionoideae</taxon>
        <taxon>50 kb inversion clade</taxon>
        <taxon>NPAAA clade</taxon>
        <taxon>indigoferoid/millettioid clade</taxon>
        <taxon>Phaseoleae</taxon>
        <taxon>Vigna</taxon>
    </lineage>
</organism>
<proteinExistence type="predicted"/>
<keyword evidence="3" id="KW-1185">Reference proteome</keyword>
<accession>A0A4D6KT75</accession>
<reference evidence="2 3" key="1">
    <citation type="submission" date="2019-04" db="EMBL/GenBank/DDBJ databases">
        <title>An improved genome assembly and genetic linkage map for asparagus bean, Vigna unguiculata ssp. sesquipedialis.</title>
        <authorList>
            <person name="Xia Q."/>
            <person name="Zhang R."/>
            <person name="Dong Y."/>
        </authorList>
    </citation>
    <scope>NUCLEOTIDE SEQUENCE [LARGE SCALE GENOMIC DNA]</scope>
    <source>
        <tissue evidence="2">Leaf</tissue>
    </source>
</reference>
<feature type="region of interest" description="Disordered" evidence="1">
    <location>
        <begin position="49"/>
        <end position="74"/>
    </location>
</feature>
<evidence type="ECO:0000313" key="2">
    <source>
        <dbReference type="EMBL" id="QCD78977.1"/>
    </source>
</evidence>
<dbReference type="AlphaFoldDB" id="A0A4D6KT75"/>
<dbReference type="EMBL" id="CP039345">
    <property type="protein sequence ID" value="QCD78977.1"/>
    <property type="molecule type" value="Genomic_DNA"/>
</dbReference>
<protein>
    <submittedName>
        <fullName evidence="2">Uncharacterized protein</fullName>
    </submittedName>
</protein>
<evidence type="ECO:0000313" key="3">
    <source>
        <dbReference type="Proteomes" id="UP000501690"/>
    </source>
</evidence>
<sequence length="138" mass="15390">MLPRHHLHLHTTRIPNLSPQPPSFIVAAGNHCSVNRQPPRHHLKLTSTTTHPLAPVAQRGAKPERQQPQTITTAPGSVVRTFELHHRAREVNRSTPTSSSMLVATPGKRKPPWKQPSQQQRDAERAATSLEKSVRVKS</sequence>
<dbReference type="Proteomes" id="UP000501690">
    <property type="component" value="Linkage Group LG1"/>
</dbReference>
<gene>
    <name evidence="2" type="ORF">DEO72_LG1g2614</name>
</gene>
<evidence type="ECO:0000256" key="1">
    <source>
        <dbReference type="SAM" id="MobiDB-lite"/>
    </source>
</evidence>
<name>A0A4D6KT75_VIGUN</name>